<organism evidence="1 2">
    <name type="scientific">Laccaria amethystina LaAM-08-1</name>
    <dbReference type="NCBI Taxonomy" id="1095629"/>
    <lineage>
        <taxon>Eukaryota</taxon>
        <taxon>Fungi</taxon>
        <taxon>Dikarya</taxon>
        <taxon>Basidiomycota</taxon>
        <taxon>Agaricomycotina</taxon>
        <taxon>Agaricomycetes</taxon>
        <taxon>Agaricomycetidae</taxon>
        <taxon>Agaricales</taxon>
        <taxon>Agaricineae</taxon>
        <taxon>Hydnangiaceae</taxon>
        <taxon>Laccaria</taxon>
    </lineage>
</organism>
<accession>A0A0C9X559</accession>
<protein>
    <submittedName>
        <fullName evidence="1">Uncharacterized protein</fullName>
    </submittedName>
</protein>
<dbReference type="Proteomes" id="UP000054477">
    <property type="component" value="Unassembled WGS sequence"/>
</dbReference>
<dbReference type="AlphaFoldDB" id="A0A0C9X559"/>
<dbReference type="EMBL" id="KN838885">
    <property type="protein sequence ID" value="KIJ92781.1"/>
    <property type="molecule type" value="Genomic_DNA"/>
</dbReference>
<gene>
    <name evidence="1" type="ORF">K443DRAFT_113037</name>
</gene>
<reference evidence="1 2" key="1">
    <citation type="submission" date="2014-04" db="EMBL/GenBank/DDBJ databases">
        <authorList>
            <consortium name="DOE Joint Genome Institute"/>
            <person name="Kuo A."/>
            <person name="Kohler A."/>
            <person name="Nagy L.G."/>
            <person name="Floudas D."/>
            <person name="Copeland A."/>
            <person name="Barry K.W."/>
            <person name="Cichocki N."/>
            <person name="Veneault-Fourrey C."/>
            <person name="LaButti K."/>
            <person name="Lindquist E.A."/>
            <person name="Lipzen A."/>
            <person name="Lundell T."/>
            <person name="Morin E."/>
            <person name="Murat C."/>
            <person name="Sun H."/>
            <person name="Tunlid A."/>
            <person name="Henrissat B."/>
            <person name="Grigoriev I.V."/>
            <person name="Hibbett D.S."/>
            <person name="Martin F."/>
            <person name="Nordberg H.P."/>
            <person name="Cantor M.N."/>
            <person name="Hua S.X."/>
        </authorList>
    </citation>
    <scope>NUCLEOTIDE SEQUENCE [LARGE SCALE GENOMIC DNA]</scope>
    <source>
        <strain evidence="1 2">LaAM-08-1</strain>
    </source>
</reference>
<sequence length="56" mass="6710">MSLLLLTHHVTRCKYIERKQWDYGKGLQLMWGDQPVRVADEKWLFMFETTPKSSPI</sequence>
<dbReference type="OrthoDB" id="376357at2759"/>
<name>A0A0C9X559_9AGAR</name>
<reference evidence="2" key="2">
    <citation type="submission" date="2015-01" db="EMBL/GenBank/DDBJ databases">
        <title>Evolutionary Origins and Diversification of the Mycorrhizal Mutualists.</title>
        <authorList>
            <consortium name="DOE Joint Genome Institute"/>
            <consortium name="Mycorrhizal Genomics Consortium"/>
            <person name="Kohler A."/>
            <person name="Kuo A."/>
            <person name="Nagy L.G."/>
            <person name="Floudas D."/>
            <person name="Copeland A."/>
            <person name="Barry K.W."/>
            <person name="Cichocki N."/>
            <person name="Veneault-Fourrey C."/>
            <person name="LaButti K."/>
            <person name="Lindquist E.A."/>
            <person name="Lipzen A."/>
            <person name="Lundell T."/>
            <person name="Morin E."/>
            <person name="Murat C."/>
            <person name="Riley R."/>
            <person name="Ohm R."/>
            <person name="Sun H."/>
            <person name="Tunlid A."/>
            <person name="Henrissat B."/>
            <person name="Grigoriev I.V."/>
            <person name="Hibbett D.S."/>
            <person name="Martin F."/>
        </authorList>
    </citation>
    <scope>NUCLEOTIDE SEQUENCE [LARGE SCALE GENOMIC DNA]</scope>
    <source>
        <strain evidence="2">LaAM-08-1</strain>
    </source>
</reference>
<evidence type="ECO:0000313" key="2">
    <source>
        <dbReference type="Proteomes" id="UP000054477"/>
    </source>
</evidence>
<evidence type="ECO:0000313" key="1">
    <source>
        <dbReference type="EMBL" id="KIJ92781.1"/>
    </source>
</evidence>
<keyword evidence="2" id="KW-1185">Reference proteome</keyword>
<dbReference type="HOGENOM" id="CLU_3050715_0_0_1"/>
<proteinExistence type="predicted"/>